<sequence>MSEPVTVRVWSDFVCPWCYVGLQEVKKLSQEYDLQVDWRPFFLRPETPPEGLPLPAHIREKMKDPNNPLKLRAAQAGLKMVDRDVIPSTKRAHQATEYARTQGKLEPYHAALLRRYWSEGQDLWQWETLRGAAEEVGLEPDALQQAVEGGHFEKVVDDAVREAREMGVSAVPTFVLGDRFGIQGAQDYAVFRQAMERLGAKPRSAT</sequence>
<accession>A0A540WIZ0</accession>
<dbReference type="RefSeq" id="WP_141649156.1">
    <property type="nucleotide sequence ID" value="NZ_VIFM01000410.1"/>
</dbReference>
<evidence type="ECO:0000313" key="2">
    <source>
        <dbReference type="EMBL" id="TQF08979.1"/>
    </source>
</evidence>
<dbReference type="Proteomes" id="UP000315369">
    <property type="component" value="Unassembled WGS sequence"/>
</dbReference>
<dbReference type="PANTHER" id="PTHR13887">
    <property type="entry name" value="GLUTATHIONE S-TRANSFERASE KAPPA"/>
    <property type="match status" value="1"/>
</dbReference>
<comment type="caution">
    <text evidence="2">The sequence shown here is derived from an EMBL/GenBank/DDBJ whole genome shotgun (WGS) entry which is preliminary data.</text>
</comment>
<protein>
    <submittedName>
        <fullName evidence="2">DsbA family oxidoreductase</fullName>
    </submittedName>
</protein>
<dbReference type="OrthoDB" id="9799122at2"/>
<keyword evidence="3" id="KW-1185">Reference proteome</keyword>
<feature type="domain" description="DSBA-like thioredoxin" evidence="1">
    <location>
        <begin position="6"/>
        <end position="195"/>
    </location>
</feature>
<dbReference type="GO" id="GO:0016491">
    <property type="term" value="F:oxidoreductase activity"/>
    <property type="evidence" value="ECO:0007669"/>
    <property type="project" value="InterPro"/>
</dbReference>
<dbReference type="CDD" id="cd03024">
    <property type="entry name" value="DsbA_FrnE"/>
    <property type="match status" value="1"/>
</dbReference>
<dbReference type="EMBL" id="VIFM01000410">
    <property type="protein sequence ID" value="TQF08979.1"/>
    <property type="molecule type" value="Genomic_DNA"/>
</dbReference>
<organism evidence="2 3">
    <name type="scientific">Myxococcus llanfairpwllgwyngyllgogerychwyrndrobwllllantysiliogogogochensis</name>
    <dbReference type="NCBI Taxonomy" id="2590453"/>
    <lineage>
        <taxon>Bacteria</taxon>
        <taxon>Pseudomonadati</taxon>
        <taxon>Myxococcota</taxon>
        <taxon>Myxococcia</taxon>
        <taxon>Myxococcales</taxon>
        <taxon>Cystobacterineae</taxon>
        <taxon>Myxococcaceae</taxon>
        <taxon>Myxococcus</taxon>
    </lineage>
</organism>
<reference evidence="2 3" key="1">
    <citation type="submission" date="2019-06" db="EMBL/GenBank/DDBJ databases">
        <authorList>
            <person name="Livingstone P."/>
            <person name="Whitworth D."/>
        </authorList>
    </citation>
    <scope>NUCLEOTIDE SEQUENCE [LARGE SCALE GENOMIC DNA]</scope>
    <source>
        <strain evidence="2 3">AM401</strain>
    </source>
</reference>
<dbReference type="SUPFAM" id="SSF52833">
    <property type="entry name" value="Thioredoxin-like"/>
    <property type="match status" value="1"/>
</dbReference>
<dbReference type="PANTHER" id="PTHR13887:SF41">
    <property type="entry name" value="THIOREDOXIN SUPERFAMILY PROTEIN"/>
    <property type="match status" value="1"/>
</dbReference>
<proteinExistence type="predicted"/>
<dbReference type="InterPro" id="IPR001853">
    <property type="entry name" value="DSBA-like_thioredoxin_dom"/>
</dbReference>
<dbReference type="Gene3D" id="3.40.30.10">
    <property type="entry name" value="Glutaredoxin"/>
    <property type="match status" value="1"/>
</dbReference>
<dbReference type="Pfam" id="PF01323">
    <property type="entry name" value="DSBA"/>
    <property type="match status" value="1"/>
</dbReference>
<evidence type="ECO:0000259" key="1">
    <source>
        <dbReference type="Pfam" id="PF01323"/>
    </source>
</evidence>
<dbReference type="AlphaFoldDB" id="A0A540WIZ0"/>
<dbReference type="InterPro" id="IPR036249">
    <property type="entry name" value="Thioredoxin-like_sf"/>
</dbReference>
<gene>
    <name evidence="2" type="ORF">FJV41_47050</name>
</gene>
<evidence type="ECO:0000313" key="3">
    <source>
        <dbReference type="Proteomes" id="UP000315369"/>
    </source>
</evidence>
<name>A0A540WIZ0_9BACT</name>